<evidence type="ECO:0000313" key="3">
    <source>
        <dbReference type="Proteomes" id="UP000642993"/>
    </source>
</evidence>
<dbReference type="SMART" id="SM00347">
    <property type="entry name" value="HTH_MARR"/>
    <property type="match status" value="1"/>
</dbReference>
<dbReference type="SUPFAM" id="SSF46785">
    <property type="entry name" value="Winged helix' DNA-binding domain"/>
    <property type="match status" value="1"/>
</dbReference>
<reference evidence="2" key="1">
    <citation type="submission" date="2020-09" db="EMBL/GenBank/DDBJ databases">
        <title>Hoyosella lacisalsi sp. nov., a halotolerant actinobacterium isolated from soil of Lake Gudzhirganskoe.</title>
        <authorList>
            <person name="Yang Q."/>
            <person name="Guo P.Y."/>
            <person name="Liu S.W."/>
            <person name="Li F.N."/>
            <person name="Sun C.H."/>
        </authorList>
    </citation>
    <scope>NUCLEOTIDE SEQUENCE</scope>
    <source>
        <strain evidence="2">G463</strain>
    </source>
</reference>
<comment type="caution">
    <text evidence="2">The sequence shown here is derived from an EMBL/GenBank/DDBJ whole genome shotgun (WGS) entry which is preliminary data.</text>
</comment>
<dbReference type="GO" id="GO:0006950">
    <property type="term" value="P:response to stress"/>
    <property type="evidence" value="ECO:0007669"/>
    <property type="project" value="TreeGrafter"/>
</dbReference>
<accession>A0A927PKG1</accession>
<organism evidence="2 3">
    <name type="scientific">Lolliginicoccus lacisalsi</name>
    <dbReference type="NCBI Taxonomy" id="2742202"/>
    <lineage>
        <taxon>Bacteria</taxon>
        <taxon>Bacillati</taxon>
        <taxon>Actinomycetota</taxon>
        <taxon>Actinomycetes</taxon>
        <taxon>Mycobacteriales</taxon>
        <taxon>Hoyosellaceae</taxon>
        <taxon>Lolliginicoccus</taxon>
    </lineage>
</organism>
<proteinExistence type="predicted"/>
<dbReference type="Pfam" id="PF01047">
    <property type="entry name" value="MarR"/>
    <property type="match status" value="1"/>
</dbReference>
<feature type="domain" description="HTH marR-type" evidence="1">
    <location>
        <begin position="12"/>
        <end position="147"/>
    </location>
</feature>
<dbReference type="InterPro" id="IPR039422">
    <property type="entry name" value="MarR/SlyA-like"/>
</dbReference>
<dbReference type="PANTHER" id="PTHR33164">
    <property type="entry name" value="TRANSCRIPTIONAL REGULATOR, MARR FAMILY"/>
    <property type="match status" value="1"/>
</dbReference>
<dbReference type="GO" id="GO:0003700">
    <property type="term" value="F:DNA-binding transcription factor activity"/>
    <property type="evidence" value="ECO:0007669"/>
    <property type="project" value="InterPro"/>
</dbReference>
<protein>
    <submittedName>
        <fullName evidence="2">MarR family transcriptional regulator</fullName>
    </submittedName>
</protein>
<evidence type="ECO:0000259" key="1">
    <source>
        <dbReference type="PROSITE" id="PS50995"/>
    </source>
</evidence>
<dbReference type="EMBL" id="JACYWE010000003">
    <property type="protein sequence ID" value="MBD8505985.1"/>
    <property type="molecule type" value="Genomic_DNA"/>
</dbReference>
<evidence type="ECO:0000313" key="2">
    <source>
        <dbReference type="EMBL" id="MBD8505985.1"/>
    </source>
</evidence>
<keyword evidence="3" id="KW-1185">Reference proteome</keyword>
<gene>
    <name evidence="2" type="ORF">HT102_05750</name>
</gene>
<dbReference type="Gene3D" id="1.10.10.10">
    <property type="entry name" value="Winged helix-like DNA-binding domain superfamily/Winged helix DNA-binding domain"/>
    <property type="match status" value="1"/>
</dbReference>
<sequence>MADNRELYHDPRITLMGLFAETYAALTDHTAAQLASHQLAPAEFEALLRLSRNQDHRLRMSDLAAQAGLTNSGATRLVDRLEGRGLVARETNPDDRRGTTAALTPAGLAHLLGTLPGHLGIVEQRFLDGIPAEQRDTFFTTLRALRDHLRPEAERGAH</sequence>
<name>A0A927PKG1_9ACTN</name>
<dbReference type="InterPro" id="IPR000835">
    <property type="entry name" value="HTH_MarR-typ"/>
</dbReference>
<dbReference type="RefSeq" id="WP_192038475.1">
    <property type="nucleotide sequence ID" value="NZ_JACYWE010000003.1"/>
</dbReference>
<dbReference type="AlphaFoldDB" id="A0A927PKG1"/>
<dbReference type="PROSITE" id="PS50995">
    <property type="entry name" value="HTH_MARR_2"/>
    <property type="match status" value="1"/>
</dbReference>
<dbReference type="InterPro" id="IPR036390">
    <property type="entry name" value="WH_DNA-bd_sf"/>
</dbReference>
<dbReference type="PANTHER" id="PTHR33164:SF99">
    <property type="entry name" value="MARR FAMILY REGULATORY PROTEIN"/>
    <property type="match status" value="1"/>
</dbReference>
<dbReference type="Proteomes" id="UP000642993">
    <property type="component" value="Unassembled WGS sequence"/>
</dbReference>
<dbReference type="InterPro" id="IPR036388">
    <property type="entry name" value="WH-like_DNA-bd_sf"/>
</dbReference>